<dbReference type="EMBL" id="FQUO01000002">
    <property type="protein sequence ID" value="SHE73687.1"/>
    <property type="molecule type" value="Genomic_DNA"/>
</dbReference>
<dbReference type="Proteomes" id="UP000184368">
    <property type="component" value="Unassembled WGS sequence"/>
</dbReference>
<feature type="compositionally biased region" description="Basic and acidic residues" evidence="1">
    <location>
        <begin position="62"/>
        <end position="71"/>
    </location>
</feature>
<evidence type="ECO:0000313" key="4">
    <source>
        <dbReference type="Proteomes" id="UP000184368"/>
    </source>
</evidence>
<protein>
    <submittedName>
        <fullName evidence="3">Uncharacterized protein</fullName>
    </submittedName>
</protein>
<evidence type="ECO:0000313" key="3">
    <source>
        <dbReference type="EMBL" id="SHE73687.1"/>
    </source>
</evidence>
<keyword evidence="4" id="KW-1185">Reference proteome</keyword>
<evidence type="ECO:0000256" key="2">
    <source>
        <dbReference type="SAM" id="Phobius"/>
    </source>
</evidence>
<evidence type="ECO:0000256" key="1">
    <source>
        <dbReference type="SAM" id="MobiDB-lite"/>
    </source>
</evidence>
<keyword evidence="2" id="KW-0812">Transmembrane</keyword>
<proteinExistence type="predicted"/>
<organism evidence="3 4">
    <name type="scientific">Cnuella takakiae</name>
    <dbReference type="NCBI Taxonomy" id="1302690"/>
    <lineage>
        <taxon>Bacteria</taxon>
        <taxon>Pseudomonadati</taxon>
        <taxon>Bacteroidota</taxon>
        <taxon>Chitinophagia</taxon>
        <taxon>Chitinophagales</taxon>
        <taxon>Chitinophagaceae</taxon>
        <taxon>Cnuella</taxon>
    </lineage>
</organism>
<dbReference type="RefSeq" id="WP_073040218.1">
    <property type="nucleotide sequence ID" value="NZ_FQUO01000002.1"/>
</dbReference>
<sequence length="71" mass="7937">MRPQTNLNQNLDALESLEKRIIAGVLTLVVTGYFVGADLIKTDLRSRTGAKNARSIRGQRTGRRDVSYPTY</sequence>
<feature type="region of interest" description="Disordered" evidence="1">
    <location>
        <begin position="50"/>
        <end position="71"/>
    </location>
</feature>
<gene>
    <name evidence="3" type="ORF">SAMN05444008_102417</name>
</gene>
<dbReference type="STRING" id="1302690.BUE76_11665"/>
<reference evidence="3 4" key="1">
    <citation type="submission" date="2016-11" db="EMBL/GenBank/DDBJ databases">
        <authorList>
            <person name="Jaros S."/>
            <person name="Januszkiewicz K."/>
            <person name="Wedrychowicz H."/>
        </authorList>
    </citation>
    <scope>NUCLEOTIDE SEQUENCE [LARGE SCALE GENOMIC DNA]</scope>
    <source>
        <strain evidence="3 4">DSM 26897</strain>
    </source>
</reference>
<keyword evidence="2" id="KW-1133">Transmembrane helix</keyword>
<keyword evidence="2" id="KW-0472">Membrane</keyword>
<name>A0A1M4VXK9_9BACT</name>
<dbReference type="AlphaFoldDB" id="A0A1M4VXK9"/>
<accession>A0A1M4VXK9</accession>
<feature type="transmembrane region" description="Helical" evidence="2">
    <location>
        <begin position="20"/>
        <end position="40"/>
    </location>
</feature>